<feature type="transmembrane region" description="Helical" evidence="1">
    <location>
        <begin position="154"/>
        <end position="172"/>
    </location>
</feature>
<protein>
    <submittedName>
        <fullName evidence="2">ABC transporter permease</fullName>
    </submittedName>
</protein>
<organism evidence="2 3">
    <name type="scientific">Occultella gossypii</name>
    <dbReference type="NCBI Taxonomy" id="2800820"/>
    <lineage>
        <taxon>Bacteria</taxon>
        <taxon>Bacillati</taxon>
        <taxon>Actinomycetota</taxon>
        <taxon>Actinomycetes</taxon>
        <taxon>Micrococcales</taxon>
        <taxon>Ruaniaceae</taxon>
        <taxon>Occultella</taxon>
    </lineage>
</organism>
<feature type="transmembrane region" description="Helical" evidence="1">
    <location>
        <begin position="222"/>
        <end position="244"/>
    </location>
</feature>
<keyword evidence="1" id="KW-0472">Membrane</keyword>
<proteinExistence type="predicted"/>
<evidence type="ECO:0000313" key="2">
    <source>
        <dbReference type="EMBL" id="MBZ2195361.1"/>
    </source>
</evidence>
<evidence type="ECO:0000313" key="3">
    <source>
        <dbReference type="Proteomes" id="UP000826651"/>
    </source>
</evidence>
<name>A0ABS7S4U6_9MICO</name>
<feature type="transmembrane region" description="Helical" evidence="1">
    <location>
        <begin position="108"/>
        <end position="134"/>
    </location>
</feature>
<keyword evidence="1" id="KW-1133">Transmembrane helix</keyword>
<accession>A0ABS7S4U6</accession>
<sequence length="250" mass="25351">MNAPIRVEALKLSRSLVGVIGTLALVLGTVALLCGITLSLAGGQPDLVAKMGPTATRDWAGLLSAAAQITAAGGLIGFGTVLAWLFGREFADRTISGLFALPVGRARIALAKIVVYLIWVVAVSLVLGLALLLLGSLFGYGSPDAEAWAGLGRQWALGMLTGAIAMPVAWVVTLTRSLLAGVGCVIGLVVVTQVAVLAGAGAAMPLAAPALWAMSRGTEVGVAQLAVALICAAAFVALTCASWARLQLNR</sequence>
<keyword evidence="3" id="KW-1185">Reference proteome</keyword>
<dbReference type="PANTHER" id="PTHR37305:SF1">
    <property type="entry name" value="MEMBRANE PROTEIN"/>
    <property type="match status" value="1"/>
</dbReference>
<dbReference type="Proteomes" id="UP000826651">
    <property type="component" value="Unassembled WGS sequence"/>
</dbReference>
<keyword evidence="1" id="KW-0812">Transmembrane</keyword>
<feature type="transmembrane region" description="Helical" evidence="1">
    <location>
        <begin position="16"/>
        <end position="41"/>
    </location>
</feature>
<comment type="caution">
    <text evidence="2">The sequence shown here is derived from an EMBL/GenBank/DDBJ whole genome shotgun (WGS) entry which is preliminary data.</text>
</comment>
<reference evidence="2 3" key="1">
    <citation type="submission" date="2021-04" db="EMBL/GenBank/DDBJ databases">
        <title>Ruania sp. nov., isolated from sandy soil of mangrove forest.</title>
        <authorList>
            <person name="Ge X."/>
            <person name="Huang R."/>
            <person name="Liu W."/>
        </authorList>
    </citation>
    <scope>NUCLEOTIDE SEQUENCE [LARGE SCALE GENOMIC DNA]</scope>
    <source>
        <strain evidence="2 3">N2-46</strain>
    </source>
</reference>
<dbReference type="PANTHER" id="PTHR37305">
    <property type="entry name" value="INTEGRAL MEMBRANE PROTEIN-RELATED"/>
    <property type="match status" value="1"/>
</dbReference>
<dbReference type="EMBL" id="JAGSHT010000003">
    <property type="protein sequence ID" value="MBZ2195361.1"/>
    <property type="molecule type" value="Genomic_DNA"/>
</dbReference>
<evidence type="ECO:0000256" key="1">
    <source>
        <dbReference type="SAM" id="Phobius"/>
    </source>
</evidence>
<dbReference type="RefSeq" id="WP_223403187.1">
    <property type="nucleotide sequence ID" value="NZ_JAGSHT010000003.1"/>
</dbReference>
<dbReference type="Pfam" id="PF12730">
    <property type="entry name" value="ABC2_membrane_4"/>
    <property type="match status" value="1"/>
</dbReference>
<feature type="transmembrane region" description="Helical" evidence="1">
    <location>
        <begin position="179"/>
        <end position="202"/>
    </location>
</feature>
<gene>
    <name evidence="2" type="ORF">KCQ71_04310</name>
</gene>
<feature type="transmembrane region" description="Helical" evidence="1">
    <location>
        <begin position="61"/>
        <end position="87"/>
    </location>
</feature>